<gene>
    <name evidence="5" type="ORF">FHP25_24725</name>
</gene>
<dbReference type="Pfam" id="PF04355">
    <property type="entry name" value="BamE"/>
    <property type="match status" value="1"/>
</dbReference>
<evidence type="ECO:0000256" key="2">
    <source>
        <dbReference type="ARBA" id="ARBA00023136"/>
    </source>
</evidence>
<accession>A0A5C8PGT0</accession>
<dbReference type="OrthoDB" id="7160681at2"/>
<reference evidence="5 6" key="1">
    <citation type="submission" date="2019-06" db="EMBL/GenBank/DDBJ databases">
        <title>New taxonomy in bacterial strain CC-CFT640, isolated from vineyard.</title>
        <authorList>
            <person name="Lin S.-Y."/>
            <person name="Tsai C.-F."/>
            <person name="Young C.-C."/>
        </authorList>
    </citation>
    <scope>NUCLEOTIDE SEQUENCE [LARGE SCALE GENOMIC DNA]</scope>
    <source>
        <strain evidence="5 6">CC-CFT640</strain>
    </source>
</reference>
<organism evidence="5 6">
    <name type="scientific">Vineibacter terrae</name>
    <dbReference type="NCBI Taxonomy" id="2586908"/>
    <lineage>
        <taxon>Bacteria</taxon>
        <taxon>Pseudomonadati</taxon>
        <taxon>Pseudomonadota</taxon>
        <taxon>Alphaproteobacteria</taxon>
        <taxon>Hyphomicrobiales</taxon>
        <taxon>Vineibacter</taxon>
    </lineage>
</organism>
<protein>
    <submittedName>
        <fullName evidence="5">Outer membrane protein assembly factor BamE</fullName>
    </submittedName>
</protein>
<name>A0A5C8PGT0_9HYPH</name>
<evidence type="ECO:0000256" key="3">
    <source>
        <dbReference type="SAM" id="SignalP"/>
    </source>
</evidence>
<dbReference type="EMBL" id="VDUZ01000032">
    <property type="protein sequence ID" value="TXL72504.1"/>
    <property type="molecule type" value="Genomic_DNA"/>
</dbReference>
<dbReference type="RefSeq" id="WP_147849663.1">
    <property type="nucleotide sequence ID" value="NZ_VDUZ01000032.1"/>
</dbReference>
<dbReference type="AlphaFoldDB" id="A0A5C8PGT0"/>
<feature type="domain" description="Outer membrane protein assembly factor BamE" evidence="4">
    <location>
        <begin position="35"/>
        <end position="112"/>
    </location>
</feature>
<evidence type="ECO:0000313" key="6">
    <source>
        <dbReference type="Proteomes" id="UP000321638"/>
    </source>
</evidence>
<dbReference type="PROSITE" id="PS51257">
    <property type="entry name" value="PROKAR_LIPOPROTEIN"/>
    <property type="match status" value="1"/>
</dbReference>
<keyword evidence="6" id="KW-1185">Reference proteome</keyword>
<feature type="signal peptide" evidence="3">
    <location>
        <begin position="1"/>
        <end position="25"/>
    </location>
</feature>
<dbReference type="Proteomes" id="UP000321638">
    <property type="component" value="Unassembled WGS sequence"/>
</dbReference>
<evidence type="ECO:0000256" key="1">
    <source>
        <dbReference type="ARBA" id="ARBA00022729"/>
    </source>
</evidence>
<evidence type="ECO:0000259" key="4">
    <source>
        <dbReference type="Pfam" id="PF04355"/>
    </source>
</evidence>
<dbReference type="InterPro" id="IPR007450">
    <property type="entry name" value="BamE_dom"/>
</dbReference>
<keyword evidence="1 3" id="KW-0732">Signal</keyword>
<proteinExistence type="predicted"/>
<feature type="chain" id="PRO_5022971663" evidence="3">
    <location>
        <begin position="26"/>
        <end position="155"/>
    </location>
</feature>
<dbReference type="InterPro" id="IPR037873">
    <property type="entry name" value="BamE-like"/>
</dbReference>
<keyword evidence="2" id="KW-0472">Membrane</keyword>
<dbReference type="GO" id="GO:0019867">
    <property type="term" value="C:outer membrane"/>
    <property type="evidence" value="ECO:0007669"/>
    <property type="project" value="InterPro"/>
</dbReference>
<sequence>MRRIPLRRLLPPSIALLSLSTLVIGACDPIVDVRGHVPTPGSLEKLEVGTQSRDDVERLLGSPSTKSTFALGEDTWYYISQRQESLAFFEPKIAEQKVTAVAFGENGRIKSIKTYGLQDAKDVTMVDRKTPTAGKELTVLEQIFGNVGRFGAPKK</sequence>
<dbReference type="Gene3D" id="3.30.1450.10">
    <property type="match status" value="1"/>
</dbReference>
<comment type="caution">
    <text evidence="5">The sequence shown here is derived from an EMBL/GenBank/DDBJ whole genome shotgun (WGS) entry which is preliminary data.</text>
</comment>
<evidence type="ECO:0000313" key="5">
    <source>
        <dbReference type="EMBL" id="TXL72504.1"/>
    </source>
</evidence>